<reference evidence="1 2" key="1">
    <citation type="submission" date="2017-11" db="EMBL/GenBank/DDBJ databases">
        <title>De-novo sequencing of pomegranate (Punica granatum L.) genome.</title>
        <authorList>
            <person name="Akparov Z."/>
            <person name="Amiraslanov A."/>
            <person name="Hajiyeva S."/>
            <person name="Abbasov M."/>
            <person name="Kaur K."/>
            <person name="Hamwieh A."/>
            <person name="Solovyev V."/>
            <person name="Salamov A."/>
            <person name="Braich B."/>
            <person name="Kosarev P."/>
            <person name="Mahmoud A."/>
            <person name="Hajiyev E."/>
            <person name="Babayeva S."/>
            <person name="Izzatullayeva V."/>
            <person name="Mammadov A."/>
            <person name="Mammadov A."/>
            <person name="Sharifova S."/>
            <person name="Ojaghi J."/>
            <person name="Eynullazada K."/>
            <person name="Bayramov B."/>
            <person name="Abdulazimova A."/>
            <person name="Shahmuradov I."/>
        </authorList>
    </citation>
    <scope>NUCLEOTIDE SEQUENCE [LARGE SCALE GENOMIC DNA]</scope>
    <source>
        <strain evidence="2">cv. AG2017</strain>
        <tissue evidence="1">Leaf</tissue>
    </source>
</reference>
<dbReference type="AlphaFoldDB" id="A0A2I0HZN1"/>
<sequence>MKEGWRPASPAPTRYHTSPQFAGHIKGHWLPQVGVVTAEEASPSILVIPQPRHIMVRKFICRLKLRYGFNKLVQEDPSQVEATSSVTGAYKNDDPPKSNRALAVAVGSKKSGVWASPVSTLMPEVDGDLWSGWQTGGGGRVATGKAGNRPTFLLYQIDLFCL</sequence>
<evidence type="ECO:0000313" key="1">
    <source>
        <dbReference type="EMBL" id="PKI37158.1"/>
    </source>
</evidence>
<accession>A0A2I0HZN1</accession>
<keyword evidence="2" id="KW-1185">Reference proteome</keyword>
<gene>
    <name evidence="1" type="ORF">CRG98_042493</name>
</gene>
<organism evidence="1 2">
    <name type="scientific">Punica granatum</name>
    <name type="common">Pomegranate</name>
    <dbReference type="NCBI Taxonomy" id="22663"/>
    <lineage>
        <taxon>Eukaryota</taxon>
        <taxon>Viridiplantae</taxon>
        <taxon>Streptophyta</taxon>
        <taxon>Embryophyta</taxon>
        <taxon>Tracheophyta</taxon>
        <taxon>Spermatophyta</taxon>
        <taxon>Magnoliopsida</taxon>
        <taxon>eudicotyledons</taxon>
        <taxon>Gunneridae</taxon>
        <taxon>Pentapetalae</taxon>
        <taxon>rosids</taxon>
        <taxon>malvids</taxon>
        <taxon>Myrtales</taxon>
        <taxon>Lythraceae</taxon>
        <taxon>Punica</taxon>
    </lineage>
</organism>
<dbReference type="Proteomes" id="UP000233551">
    <property type="component" value="Unassembled WGS sequence"/>
</dbReference>
<protein>
    <submittedName>
        <fullName evidence="1">Uncharacterized protein</fullName>
    </submittedName>
</protein>
<proteinExistence type="predicted"/>
<name>A0A2I0HZN1_PUNGR</name>
<evidence type="ECO:0000313" key="2">
    <source>
        <dbReference type="Proteomes" id="UP000233551"/>
    </source>
</evidence>
<comment type="caution">
    <text evidence="1">The sequence shown here is derived from an EMBL/GenBank/DDBJ whole genome shotgun (WGS) entry which is preliminary data.</text>
</comment>
<dbReference type="EMBL" id="PGOL01004548">
    <property type="protein sequence ID" value="PKI37158.1"/>
    <property type="molecule type" value="Genomic_DNA"/>
</dbReference>